<protein>
    <submittedName>
        <fullName evidence="1">Uncharacterized protein</fullName>
    </submittedName>
</protein>
<proteinExistence type="predicted"/>
<name>A0ABU2N729_9PSEU</name>
<dbReference type="EMBL" id="JAVREJ010000004">
    <property type="protein sequence ID" value="MDT0349531.1"/>
    <property type="molecule type" value="Genomic_DNA"/>
</dbReference>
<dbReference type="RefSeq" id="WP_311555552.1">
    <property type="nucleotide sequence ID" value="NZ_JAVREJ010000004.1"/>
</dbReference>
<keyword evidence="2" id="KW-1185">Reference proteome</keyword>
<gene>
    <name evidence="1" type="ORF">RM445_08350</name>
</gene>
<organism evidence="1 2">
    <name type="scientific">Pseudonocardia charpentierae</name>
    <dbReference type="NCBI Taxonomy" id="3075545"/>
    <lineage>
        <taxon>Bacteria</taxon>
        <taxon>Bacillati</taxon>
        <taxon>Actinomycetota</taxon>
        <taxon>Actinomycetes</taxon>
        <taxon>Pseudonocardiales</taxon>
        <taxon>Pseudonocardiaceae</taxon>
        <taxon>Pseudonocardia</taxon>
    </lineage>
</organism>
<reference evidence="2" key="1">
    <citation type="submission" date="2023-07" db="EMBL/GenBank/DDBJ databases">
        <title>30 novel species of actinomycetes from the DSMZ collection.</title>
        <authorList>
            <person name="Nouioui I."/>
        </authorList>
    </citation>
    <scope>NUCLEOTIDE SEQUENCE [LARGE SCALE GENOMIC DNA]</scope>
    <source>
        <strain evidence="2">DSM 45834</strain>
    </source>
</reference>
<accession>A0ABU2N729</accession>
<comment type="caution">
    <text evidence="1">The sequence shown here is derived from an EMBL/GenBank/DDBJ whole genome shotgun (WGS) entry which is preliminary data.</text>
</comment>
<sequence length="407" mass="44882">MSRPLDGPMRHRSSHSELLADVQDSYVESAGGLNAIVVPSARRASSLDLLIDLSARLGAVLVVLCSRHSTVEDVADRVARNPLAEAFMIDVPKGFQLRQMPRRTAAPEFRDASGGRASDLSTKRNLGLLLARLMGWGKIAFIDDDITLTDTAVFRRLSKSLDTSNMAGMVCRDYPDNSVVCHALRLAGFHQDNFVSGAVLGVNCYDLPLTFFPDIYNEDWFFFSRAVVNHELTSVGDATQLPYKPFADPGRARSEEFGDLLAEGLYSLIGDAGGAALGYDALLDLATWQFWHDWIDGRRETHEIIKSYLADSDTVETRQAMRSLSAAEDQLVTIKADTCVAFLDAWRADLKDWAMSSAAVNMVSDYWEAMAVLGVRKWRHAVGGDAYAGSAQRLRTRSLQLSYSASR</sequence>
<evidence type="ECO:0000313" key="1">
    <source>
        <dbReference type="EMBL" id="MDT0349531.1"/>
    </source>
</evidence>
<dbReference type="Proteomes" id="UP001183202">
    <property type="component" value="Unassembled WGS sequence"/>
</dbReference>
<evidence type="ECO:0000313" key="2">
    <source>
        <dbReference type="Proteomes" id="UP001183202"/>
    </source>
</evidence>